<evidence type="ECO:0000259" key="3">
    <source>
        <dbReference type="PROSITE" id="PS51000"/>
    </source>
</evidence>
<sequence length="267" mass="29808">MRKERHAKIIEIMENQNVISIKELAQKLGCTEMTVRRNLDELQAMNFVKRERGYATLLSTAQPTDYYVQIQENAREKKAIAEIALKFVHPNESICLDSGTTIQQLVELLPNDISLSVITPSLTAAMTLSNHASVQILLPSGFLHHSNRSILIADPENMKQYKTDIAFLSCRSFRIPGGAFEHSQTLTATKKALASIANKRILLLDYSKWGVNSLCNSVRLDDLDIIITDNKAPEESVSQASALGKEILVVNPDTRTVEAHYNRSAVF</sequence>
<dbReference type="InterPro" id="IPR050313">
    <property type="entry name" value="Carb_Metab_HTH_regulators"/>
</dbReference>
<dbReference type="Proteomes" id="UP000824169">
    <property type="component" value="Unassembled WGS sequence"/>
</dbReference>
<keyword evidence="1" id="KW-0805">Transcription regulation</keyword>
<gene>
    <name evidence="4" type="ORF">IAB71_06455</name>
</gene>
<dbReference type="InterPro" id="IPR036390">
    <property type="entry name" value="WH_DNA-bd_sf"/>
</dbReference>
<dbReference type="InterPro" id="IPR037171">
    <property type="entry name" value="NagB/RpiA_transferase-like"/>
</dbReference>
<comment type="caution">
    <text evidence="4">The sequence shown here is derived from an EMBL/GenBank/DDBJ whole genome shotgun (WGS) entry which is preliminary data.</text>
</comment>
<dbReference type="SMART" id="SM01134">
    <property type="entry name" value="DeoRC"/>
    <property type="match status" value="1"/>
</dbReference>
<name>A0A9D1P3T5_9FIRM</name>
<dbReference type="SUPFAM" id="SSF46785">
    <property type="entry name" value="Winged helix' DNA-binding domain"/>
    <property type="match status" value="1"/>
</dbReference>
<dbReference type="PANTHER" id="PTHR30363:SF44">
    <property type="entry name" value="AGA OPERON TRANSCRIPTIONAL REPRESSOR-RELATED"/>
    <property type="match status" value="1"/>
</dbReference>
<dbReference type="Gene3D" id="1.10.10.10">
    <property type="entry name" value="Winged helix-like DNA-binding domain superfamily/Winged helix DNA-binding domain"/>
    <property type="match status" value="1"/>
</dbReference>
<dbReference type="InterPro" id="IPR036388">
    <property type="entry name" value="WH-like_DNA-bd_sf"/>
</dbReference>
<dbReference type="Pfam" id="PF00455">
    <property type="entry name" value="DeoRC"/>
    <property type="match status" value="1"/>
</dbReference>
<dbReference type="PROSITE" id="PS51000">
    <property type="entry name" value="HTH_DEOR_2"/>
    <property type="match status" value="1"/>
</dbReference>
<keyword evidence="2" id="KW-0804">Transcription</keyword>
<dbReference type="PANTHER" id="PTHR30363">
    <property type="entry name" value="HTH-TYPE TRANSCRIPTIONAL REGULATOR SRLR-RELATED"/>
    <property type="match status" value="1"/>
</dbReference>
<dbReference type="Gene3D" id="3.40.50.1360">
    <property type="match status" value="1"/>
</dbReference>
<dbReference type="SUPFAM" id="SSF100950">
    <property type="entry name" value="NagB/RpiA/CoA transferase-like"/>
    <property type="match status" value="1"/>
</dbReference>
<protein>
    <submittedName>
        <fullName evidence="4">DeoR/GlpR transcriptional regulator</fullName>
    </submittedName>
</protein>
<dbReference type="EMBL" id="DVOO01000016">
    <property type="protein sequence ID" value="HIV25415.1"/>
    <property type="molecule type" value="Genomic_DNA"/>
</dbReference>
<evidence type="ECO:0000313" key="4">
    <source>
        <dbReference type="EMBL" id="HIV25415.1"/>
    </source>
</evidence>
<reference evidence="4" key="2">
    <citation type="journal article" date="2021" name="PeerJ">
        <title>Extensive microbial diversity within the chicken gut microbiome revealed by metagenomics and culture.</title>
        <authorList>
            <person name="Gilroy R."/>
            <person name="Ravi A."/>
            <person name="Getino M."/>
            <person name="Pursley I."/>
            <person name="Horton D.L."/>
            <person name="Alikhan N.F."/>
            <person name="Baker D."/>
            <person name="Gharbi K."/>
            <person name="Hall N."/>
            <person name="Watson M."/>
            <person name="Adriaenssens E.M."/>
            <person name="Foster-Nyarko E."/>
            <person name="Jarju S."/>
            <person name="Secka A."/>
            <person name="Antonio M."/>
            <person name="Oren A."/>
            <person name="Chaudhuri R.R."/>
            <person name="La Ragione R."/>
            <person name="Hildebrand F."/>
            <person name="Pallen M.J."/>
        </authorList>
    </citation>
    <scope>NUCLEOTIDE SEQUENCE</scope>
    <source>
        <strain evidence="4">CHK188-20938</strain>
    </source>
</reference>
<feature type="domain" description="HTH deoR-type" evidence="3">
    <location>
        <begin position="2"/>
        <end position="57"/>
    </location>
</feature>
<evidence type="ECO:0000256" key="2">
    <source>
        <dbReference type="ARBA" id="ARBA00023163"/>
    </source>
</evidence>
<dbReference type="InterPro" id="IPR014036">
    <property type="entry name" value="DeoR-like_C"/>
</dbReference>
<dbReference type="Pfam" id="PF08220">
    <property type="entry name" value="HTH_DeoR"/>
    <property type="match status" value="1"/>
</dbReference>
<accession>A0A9D1P3T5</accession>
<evidence type="ECO:0000256" key="1">
    <source>
        <dbReference type="ARBA" id="ARBA00023015"/>
    </source>
</evidence>
<proteinExistence type="predicted"/>
<dbReference type="AlphaFoldDB" id="A0A9D1P3T5"/>
<dbReference type="InterPro" id="IPR001034">
    <property type="entry name" value="DeoR_HTH"/>
</dbReference>
<reference evidence="4" key="1">
    <citation type="submission" date="2020-10" db="EMBL/GenBank/DDBJ databases">
        <authorList>
            <person name="Gilroy R."/>
        </authorList>
    </citation>
    <scope>NUCLEOTIDE SEQUENCE</scope>
    <source>
        <strain evidence="4">CHK188-20938</strain>
    </source>
</reference>
<dbReference type="SMART" id="SM00420">
    <property type="entry name" value="HTH_DEOR"/>
    <property type="match status" value="1"/>
</dbReference>
<dbReference type="GO" id="GO:0003700">
    <property type="term" value="F:DNA-binding transcription factor activity"/>
    <property type="evidence" value="ECO:0007669"/>
    <property type="project" value="InterPro"/>
</dbReference>
<evidence type="ECO:0000313" key="5">
    <source>
        <dbReference type="Proteomes" id="UP000824169"/>
    </source>
</evidence>
<organism evidence="4 5">
    <name type="scientific">Candidatus Scatomonas pullistercoris</name>
    <dbReference type="NCBI Taxonomy" id="2840920"/>
    <lineage>
        <taxon>Bacteria</taxon>
        <taxon>Bacillati</taxon>
        <taxon>Bacillota</taxon>
        <taxon>Clostridia</taxon>
        <taxon>Lachnospirales</taxon>
        <taxon>Lachnospiraceae</taxon>
        <taxon>Lachnospiraceae incertae sedis</taxon>
        <taxon>Candidatus Scatomonas</taxon>
    </lineage>
</organism>